<evidence type="ECO:0000313" key="7">
    <source>
        <dbReference type="EMBL" id="PFG57572.1"/>
    </source>
</evidence>
<dbReference type="EMBL" id="PDJK01000001">
    <property type="protein sequence ID" value="PFG57572.1"/>
    <property type="molecule type" value="Genomic_DNA"/>
</dbReference>
<gene>
    <name evidence="7" type="ORF">ATK36_1164</name>
</gene>
<protein>
    <submittedName>
        <fullName evidence="7">L-glutamine synthetase</fullName>
    </submittedName>
</protein>
<name>A0A2A9G3X6_9PSEU</name>
<dbReference type="GO" id="GO:0004356">
    <property type="term" value="F:glutamine synthetase activity"/>
    <property type="evidence" value="ECO:0007669"/>
    <property type="project" value="InterPro"/>
</dbReference>
<keyword evidence="2" id="KW-0436">Ligase</keyword>
<dbReference type="Pfam" id="PF00120">
    <property type="entry name" value="Gln-synt_C"/>
    <property type="match status" value="1"/>
</dbReference>
<dbReference type="RefSeq" id="WP_098510369.1">
    <property type="nucleotide sequence ID" value="NZ_JBIAKZ010000006.1"/>
</dbReference>
<dbReference type="SUPFAM" id="SSF54368">
    <property type="entry name" value="Glutamine synthetase, N-terminal domain"/>
    <property type="match status" value="1"/>
</dbReference>
<dbReference type="SMART" id="SM01230">
    <property type="entry name" value="Gln-synt_C"/>
    <property type="match status" value="1"/>
</dbReference>
<comment type="similarity">
    <text evidence="1 3 4">Belongs to the glutamine synthetase family.</text>
</comment>
<reference evidence="7 8" key="1">
    <citation type="submission" date="2017-10" db="EMBL/GenBank/DDBJ databases">
        <title>Sequencing the genomes of 1000 actinobacteria strains.</title>
        <authorList>
            <person name="Klenk H.-P."/>
        </authorList>
    </citation>
    <scope>NUCLEOTIDE SEQUENCE [LARGE SCALE GENOMIC DNA]</scope>
    <source>
        <strain evidence="7 8">DSM 46092</strain>
    </source>
</reference>
<evidence type="ECO:0000256" key="2">
    <source>
        <dbReference type="ARBA" id="ARBA00022598"/>
    </source>
</evidence>
<dbReference type="AlphaFoldDB" id="A0A2A9G3X6"/>
<dbReference type="InterPro" id="IPR008146">
    <property type="entry name" value="Gln_synth_cat_dom"/>
</dbReference>
<evidence type="ECO:0000256" key="3">
    <source>
        <dbReference type="PROSITE-ProRule" id="PRU01331"/>
    </source>
</evidence>
<dbReference type="GO" id="GO:0006542">
    <property type="term" value="P:glutamine biosynthetic process"/>
    <property type="evidence" value="ECO:0007669"/>
    <property type="project" value="InterPro"/>
</dbReference>
<organism evidence="7 8">
    <name type="scientific">Amycolatopsis sulphurea</name>
    <dbReference type="NCBI Taxonomy" id="76022"/>
    <lineage>
        <taxon>Bacteria</taxon>
        <taxon>Bacillati</taxon>
        <taxon>Actinomycetota</taxon>
        <taxon>Actinomycetes</taxon>
        <taxon>Pseudonocardiales</taxon>
        <taxon>Pseudonocardiaceae</taxon>
        <taxon>Amycolatopsis</taxon>
    </lineage>
</organism>
<dbReference type="SUPFAM" id="SSF55931">
    <property type="entry name" value="Glutamine synthetase/guanido kinase"/>
    <property type="match status" value="1"/>
</dbReference>
<dbReference type="PANTHER" id="PTHR43785">
    <property type="entry name" value="GAMMA-GLUTAMYLPUTRESCINE SYNTHETASE"/>
    <property type="match status" value="1"/>
</dbReference>
<dbReference type="Gene3D" id="3.30.590.10">
    <property type="entry name" value="Glutamine synthetase/guanido kinase, catalytic domain"/>
    <property type="match status" value="1"/>
</dbReference>
<proteinExistence type="inferred from homology"/>
<evidence type="ECO:0000256" key="1">
    <source>
        <dbReference type="ARBA" id="ARBA00009897"/>
    </source>
</evidence>
<dbReference type="Gene3D" id="3.10.20.70">
    <property type="entry name" value="Glutamine synthetase, N-terminal domain"/>
    <property type="match status" value="1"/>
</dbReference>
<comment type="caution">
    <text evidence="7">The sequence shown here is derived from an EMBL/GenBank/DDBJ whole genome shotgun (WGS) entry which is preliminary data.</text>
</comment>
<evidence type="ECO:0000256" key="5">
    <source>
        <dbReference type="SAM" id="MobiDB-lite"/>
    </source>
</evidence>
<accession>A0A2A9G3X6</accession>
<dbReference type="PROSITE" id="PS51987">
    <property type="entry name" value="GS_CATALYTIC"/>
    <property type="match status" value="1"/>
</dbReference>
<evidence type="ECO:0000259" key="6">
    <source>
        <dbReference type="PROSITE" id="PS51987"/>
    </source>
</evidence>
<dbReference type="InterPro" id="IPR014746">
    <property type="entry name" value="Gln_synth/guanido_kin_cat_dom"/>
</dbReference>
<sequence>MTGPLELSELDALGIDTVVVAGVDLYGKLFGKRMPVRSFRRIGEAGLHVCTCVYAWDVTQDLDELQVDFAGAHTGWHDFRLRPDLGTLRRAAWLEDTAICLADSVDEHTGEPLPIAPRSVLGEQIRRLRGDRLTAHTATELEFHLYHGTPDELRRAGYHDLSPTTLARSDYAIAPGNALEPFFRTVRRALEASGIPVEVAQAEYGLGQWEINLEYGDALETADRHVLYKSAIQELARAHGMTATFMARPLTDGMGSSCHLHASIEDAEGGHPFHDPAAARTVAPALRHAVGGLLQHTPDLMLWYAPTINSMRRLLSTDFAGNGLTWGFDNRTTTCRLITGAPEANRLEMRLPGADVNPYLATAAVLASMRDGLSHGTEPGEPSLGDAYAGQDTGLPETLAEAAERFDRSAFTAAAFGKDVAKHYADVARNEWRVFLRSVGDWDRERYFESI</sequence>
<dbReference type="InterPro" id="IPR036651">
    <property type="entry name" value="Gln_synt_N_sf"/>
</dbReference>
<dbReference type="PANTHER" id="PTHR43785:SF12">
    <property type="entry name" value="TYPE-1 GLUTAMINE SYNTHETASE 2"/>
    <property type="match status" value="1"/>
</dbReference>
<feature type="domain" description="GS catalytic" evidence="6">
    <location>
        <begin position="117"/>
        <end position="451"/>
    </location>
</feature>
<dbReference type="Proteomes" id="UP000243542">
    <property type="component" value="Unassembled WGS sequence"/>
</dbReference>
<keyword evidence="8" id="KW-1185">Reference proteome</keyword>
<evidence type="ECO:0000313" key="8">
    <source>
        <dbReference type="Proteomes" id="UP000243542"/>
    </source>
</evidence>
<evidence type="ECO:0000256" key="4">
    <source>
        <dbReference type="RuleBase" id="RU000384"/>
    </source>
</evidence>
<feature type="region of interest" description="Disordered" evidence="5">
    <location>
        <begin position="372"/>
        <end position="391"/>
    </location>
</feature>